<name>A0A8K0N8G7_COCNU</name>
<gene>
    <name evidence="1" type="ORF">COCNU_10G006460</name>
</gene>
<dbReference type="InterPro" id="IPR004252">
    <property type="entry name" value="Probable_transposase_24"/>
</dbReference>
<accession>A0A8K0N8G7</accession>
<dbReference type="Pfam" id="PF03004">
    <property type="entry name" value="Transposase_24"/>
    <property type="match status" value="1"/>
</dbReference>
<dbReference type="AlphaFoldDB" id="A0A8K0N8G7"/>
<dbReference type="EMBL" id="CM017881">
    <property type="protein sequence ID" value="KAG1362427.1"/>
    <property type="molecule type" value="Genomic_DNA"/>
</dbReference>
<reference evidence="1" key="2">
    <citation type="submission" date="2019-07" db="EMBL/GenBank/DDBJ databases">
        <authorList>
            <person name="Yang Y."/>
            <person name="Bocs S."/>
            <person name="Baudouin L."/>
        </authorList>
    </citation>
    <scope>NUCLEOTIDE SEQUENCE</scope>
    <source>
        <tissue evidence="1">Spear leaf of Hainan Tall coconut</tissue>
    </source>
</reference>
<protein>
    <submittedName>
        <fullName evidence="1">Putative ovule protein</fullName>
    </submittedName>
</protein>
<dbReference type="Proteomes" id="UP000797356">
    <property type="component" value="Chromosome 10"/>
</dbReference>
<keyword evidence="2" id="KW-1185">Reference proteome</keyword>
<organism evidence="1 2">
    <name type="scientific">Cocos nucifera</name>
    <name type="common">Coconut palm</name>
    <dbReference type="NCBI Taxonomy" id="13894"/>
    <lineage>
        <taxon>Eukaryota</taxon>
        <taxon>Viridiplantae</taxon>
        <taxon>Streptophyta</taxon>
        <taxon>Embryophyta</taxon>
        <taxon>Tracheophyta</taxon>
        <taxon>Spermatophyta</taxon>
        <taxon>Magnoliopsida</taxon>
        <taxon>Liliopsida</taxon>
        <taxon>Arecaceae</taxon>
        <taxon>Arecoideae</taxon>
        <taxon>Cocoseae</taxon>
        <taxon>Attaleinae</taxon>
        <taxon>Cocos</taxon>
    </lineage>
</organism>
<comment type="caution">
    <text evidence="1">The sequence shown here is derived from an EMBL/GenBank/DDBJ whole genome shotgun (WGS) entry which is preliminary data.</text>
</comment>
<evidence type="ECO:0000313" key="2">
    <source>
        <dbReference type="Proteomes" id="UP000797356"/>
    </source>
</evidence>
<dbReference type="OrthoDB" id="1435086at2759"/>
<reference evidence="1" key="1">
    <citation type="journal article" date="2017" name="Gigascience">
        <title>The genome draft of coconut (Cocos nucifera).</title>
        <authorList>
            <person name="Xiao Y."/>
            <person name="Xu P."/>
            <person name="Fan H."/>
            <person name="Baudouin L."/>
            <person name="Xia W."/>
            <person name="Bocs S."/>
            <person name="Xu J."/>
            <person name="Li Q."/>
            <person name="Guo A."/>
            <person name="Zhou L."/>
            <person name="Li J."/>
            <person name="Wu Y."/>
            <person name="Ma Z."/>
            <person name="Armero A."/>
            <person name="Issali A.E."/>
            <person name="Liu N."/>
            <person name="Peng M."/>
            <person name="Yang Y."/>
        </authorList>
    </citation>
    <scope>NUCLEOTIDE SEQUENCE</scope>
    <source>
        <tissue evidence="1">Spear leaf of Hainan Tall coconut</tissue>
    </source>
</reference>
<evidence type="ECO:0000313" key="1">
    <source>
        <dbReference type="EMBL" id="KAG1362427.1"/>
    </source>
</evidence>
<sequence>MVHTGGSKSFARLMAEKTKDGVESSCAKIFIEIHKQRKDGRPIDSESAQKIVMMQEKLSNNQHNDEESRDSVAWDGDIYSQVMEAERAGQV</sequence>
<proteinExistence type="predicted"/>